<dbReference type="SUPFAM" id="SSF48264">
    <property type="entry name" value="Cytochrome P450"/>
    <property type="match status" value="1"/>
</dbReference>
<evidence type="ECO:0000256" key="2">
    <source>
        <dbReference type="ARBA" id="ARBA00010617"/>
    </source>
</evidence>
<comment type="pathway">
    <text evidence="1">Secondary metabolite biosynthesis.</text>
</comment>
<keyword evidence="6" id="KW-0560">Oxidoreductase</keyword>
<dbReference type="InterPro" id="IPR036396">
    <property type="entry name" value="Cyt_P450_sf"/>
</dbReference>
<keyword evidence="4" id="KW-0479">Metal-binding</keyword>
<proteinExistence type="inferred from homology"/>
<comment type="caution">
    <text evidence="7">The sequence shown here is derived from an EMBL/GenBank/DDBJ whole genome shotgun (WGS) entry which is preliminary data.</text>
</comment>
<evidence type="ECO:0000313" key="8">
    <source>
        <dbReference type="Proteomes" id="UP001151760"/>
    </source>
</evidence>
<reference evidence="7" key="1">
    <citation type="journal article" date="2022" name="Int. J. Mol. Sci.">
        <title>Draft Genome of Tanacetum Coccineum: Genomic Comparison of Closely Related Tanacetum-Family Plants.</title>
        <authorList>
            <person name="Yamashiro T."/>
            <person name="Shiraishi A."/>
            <person name="Nakayama K."/>
            <person name="Satake H."/>
        </authorList>
    </citation>
    <scope>NUCLEOTIDE SEQUENCE</scope>
</reference>
<keyword evidence="8" id="KW-1185">Reference proteome</keyword>
<dbReference type="PANTHER" id="PTHR47955:SF15">
    <property type="entry name" value="CYTOCHROME P450 71A2-LIKE"/>
    <property type="match status" value="1"/>
</dbReference>
<keyword evidence="6" id="KW-0503">Monooxygenase</keyword>
<accession>A0ABQ4ZFG9</accession>
<gene>
    <name evidence="7" type="ORF">Tco_0771580</name>
</gene>
<reference evidence="7" key="2">
    <citation type="submission" date="2022-01" db="EMBL/GenBank/DDBJ databases">
        <authorList>
            <person name="Yamashiro T."/>
            <person name="Shiraishi A."/>
            <person name="Satake H."/>
            <person name="Nakayama K."/>
        </authorList>
    </citation>
    <scope>NUCLEOTIDE SEQUENCE</scope>
</reference>
<dbReference type="PANTHER" id="PTHR47955">
    <property type="entry name" value="CYTOCHROME P450 FAMILY 71 PROTEIN"/>
    <property type="match status" value="1"/>
</dbReference>
<evidence type="ECO:0000256" key="4">
    <source>
        <dbReference type="ARBA" id="ARBA00022723"/>
    </source>
</evidence>
<dbReference type="EMBL" id="BQNB010011312">
    <property type="protein sequence ID" value="GJS88944.1"/>
    <property type="molecule type" value="Genomic_DNA"/>
</dbReference>
<sequence>MEVLSIFSIGNYFPSLSWVDRLSGLEAKARKLAKEMDEFFKSVIEDHLHTNKKIVVGDKGAESVVGRDLVDVLLEIQREQAATANVVFHKDAIKAFIQIKRTPNYWFYL</sequence>
<keyword evidence="5" id="KW-0408">Iron</keyword>
<organism evidence="7 8">
    <name type="scientific">Tanacetum coccineum</name>
    <dbReference type="NCBI Taxonomy" id="301880"/>
    <lineage>
        <taxon>Eukaryota</taxon>
        <taxon>Viridiplantae</taxon>
        <taxon>Streptophyta</taxon>
        <taxon>Embryophyta</taxon>
        <taxon>Tracheophyta</taxon>
        <taxon>Spermatophyta</taxon>
        <taxon>Magnoliopsida</taxon>
        <taxon>eudicotyledons</taxon>
        <taxon>Gunneridae</taxon>
        <taxon>Pentapetalae</taxon>
        <taxon>asterids</taxon>
        <taxon>campanulids</taxon>
        <taxon>Asterales</taxon>
        <taxon>Asteraceae</taxon>
        <taxon>Asteroideae</taxon>
        <taxon>Anthemideae</taxon>
        <taxon>Anthemidinae</taxon>
        <taxon>Tanacetum</taxon>
    </lineage>
</organism>
<evidence type="ECO:0000256" key="5">
    <source>
        <dbReference type="ARBA" id="ARBA00023004"/>
    </source>
</evidence>
<evidence type="ECO:0000313" key="7">
    <source>
        <dbReference type="EMBL" id="GJS88944.1"/>
    </source>
</evidence>
<protein>
    <submittedName>
        <fullName evidence="7">Cytochrome P450</fullName>
    </submittedName>
</protein>
<name>A0ABQ4ZFG9_9ASTR</name>
<dbReference type="Proteomes" id="UP001151760">
    <property type="component" value="Unassembled WGS sequence"/>
</dbReference>
<keyword evidence="3" id="KW-0349">Heme</keyword>
<evidence type="ECO:0000256" key="1">
    <source>
        <dbReference type="ARBA" id="ARBA00005179"/>
    </source>
</evidence>
<evidence type="ECO:0000256" key="6">
    <source>
        <dbReference type="ARBA" id="ARBA00023033"/>
    </source>
</evidence>
<evidence type="ECO:0000256" key="3">
    <source>
        <dbReference type="ARBA" id="ARBA00022617"/>
    </source>
</evidence>
<comment type="similarity">
    <text evidence="2">Belongs to the cytochrome P450 family.</text>
</comment>
<dbReference type="Gene3D" id="1.10.630.10">
    <property type="entry name" value="Cytochrome P450"/>
    <property type="match status" value="1"/>
</dbReference>